<dbReference type="SUPFAM" id="SSF54814">
    <property type="entry name" value="Prokaryotic type KH domain (KH-domain type II)"/>
    <property type="match status" value="2"/>
</dbReference>
<dbReference type="Proteomes" id="UP000297951">
    <property type="component" value="Unassembled WGS sequence"/>
</dbReference>
<dbReference type="FunFam" id="3.30.300.20:FF:000005">
    <property type="entry name" value="Transcription termination/antitermination protein NusA"/>
    <property type="match status" value="1"/>
</dbReference>
<dbReference type="GO" id="GO:0006353">
    <property type="term" value="P:DNA-templated transcription termination"/>
    <property type="evidence" value="ECO:0007669"/>
    <property type="project" value="UniProtKB-UniRule"/>
</dbReference>
<name>A0A4Y9F336_9MICC</name>
<keyword evidence="6 7" id="KW-0804">Transcription</keyword>
<feature type="domain" description="Transcription factor NusA first KH" evidence="9">
    <location>
        <begin position="176"/>
        <end position="252"/>
    </location>
</feature>
<dbReference type="GO" id="GO:0003723">
    <property type="term" value="F:RNA binding"/>
    <property type="evidence" value="ECO:0007669"/>
    <property type="project" value="UniProtKB-UniRule"/>
</dbReference>
<dbReference type="InterPro" id="IPR012340">
    <property type="entry name" value="NA-bd_OB-fold"/>
</dbReference>
<comment type="similarity">
    <text evidence="7">Belongs to the NusA family.</text>
</comment>
<dbReference type="InterPro" id="IPR013735">
    <property type="entry name" value="TF_NusA_N"/>
</dbReference>
<keyword evidence="4 7" id="KW-0694">RNA-binding</keyword>
<keyword evidence="1 7" id="KW-0806">Transcription termination</keyword>
<dbReference type="CDD" id="cd02134">
    <property type="entry name" value="KH-II_NusA_rpt1"/>
    <property type="match status" value="1"/>
</dbReference>
<sequence>MDIDLSNLRLLEKERDISIDTLIPMIESAILLAYQKQPGAIRGSRAELDRTSGKVTIWAPELDENDQQIGEFDDTPNNFGRIAASTARQVIQQRLRDAQDSAVLGEFKDREGQLISGVIQQGPNPRMIHVDLGTLEAVLPTNEQVPGERYAHNTRIRAYVLEAKRGPKGPSIVLSRSHPNLVRRLFEHEVPEIADGSVEIMAIAREAGHRTKIAVRATKPGVNPKGSCIGEMGARVRAVMGELNNEKIDIVDHSESPEDFIAAALSPAKVSEVTVTERKTFSARAIVPDDQLSLAIGKEGQNARLAAKLTGWRIDIISASKYEAAMAATRAANEEGAEEAPEATAE</sequence>
<dbReference type="GO" id="GO:0031564">
    <property type="term" value="P:transcription antitermination"/>
    <property type="evidence" value="ECO:0007669"/>
    <property type="project" value="UniProtKB-UniRule"/>
</dbReference>
<evidence type="ECO:0000256" key="1">
    <source>
        <dbReference type="ARBA" id="ARBA00022472"/>
    </source>
</evidence>
<dbReference type="STRING" id="85336.A7979_07410"/>
<dbReference type="Gene3D" id="2.40.50.140">
    <property type="entry name" value="Nucleic acid-binding proteins"/>
    <property type="match status" value="1"/>
</dbReference>
<dbReference type="InterPro" id="IPR058582">
    <property type="entry name" value="KH_NusA_2nd"/>
</dbReference>
<feature type="domain" description="NusA-like second KH" evidence="10">
    <location>
        <begin position="257"/>
        <end position="323"/>
    </location>
</feature>
<gene>
    <name evidence="7 11" type="primary">nusA</name>
    <name evidence="11" type="ORF">E4U03_06930</name>
</gene>
<dbReference type="AlphaFoldDB" id="A0A4Y9F336"/>
<dbReference type="InterPro" id="IPR009019">
    <property type="entry name" value="KH_sf_prok-type"/>
</dbReference>
<evidence type="ECO:0000256" key="6">
    <source>
        <dbReference type="ARBA" id="ARBA00023163"/>
    </source>
</evidence>
<dbReference type="CDD" id="cd04455">
    <property type="entry name" value="S1_NusA"/>
    <property type="match status" value="1"/>
</dbReference>
<dbReference type="InterPro" id="IPR025249">
    <property type="entry name" value="TF_NusA_KH_1st"/>
</dbReference>
<dbReference type="OrthoDB" id="9807233at2"/>
<comment type="function">
    <text evidence="7">Participates in both transcription termination and antitermination.</text>
</comment>
<dbReference type="InterPro" id="IPR036555">
    <property type="entry name" value="NusA_N_sf"/>
</dbReference>
<evidence type="ECO:0000256" key="2">
    <source>
        <dbReference type="ARBA" id="ARBA00022490"/>
    </source>
</evidence>
<dbReference type="SUPFAM" id="SSF50249">
    <property type="entry name" value="Nucleic acid-binding proteins"/>
    <property type="match status" value="1"/>
</dbReference>
<dbReference type="Pfam" id="PF26594">
    <property type="entry name" value="KH_NusA_2nd"/>
    <property type="match status" value="1"/>
</dbReference>
<dbReference type="InterPro" id="IPR015946">
    <property type="entry name" value="KH_dom-like_a/b"/>
</dbReference>
<dbReference type="FunFam" id="3.30.300.20:FF:000002">
    <property type="entry name" value="Transcription termination/antitermination protein NusA"/>
    <property type="match status" value="1"/>
</dbReference>
<comment type="subcellular location">
    <subcellularLocation>
        <location evidence="7">Cytoplasm</location>
    </subcellularLocation>
</comment>
<dbReference type="Pfam" id="PF08529">
    <property type="entry name" value="NusA_N"/>
    <property type="match status" value="2"/>
</dbReference>
<dbReference type="NCBIfam" id="TIGR01953">
    <property type="entry name" value="NusA"/>
    <property type="match status" value="1"/>
</dbReference>
<evidence type="ECO:0000256" key="7">
    <source>
        <dbReference type="HAMAP-Rule" id="MF_00945"/>
    </source>
</evidence>
<evidence type="ECO:0000256" key="4">
    <source>
        <dbReference type="ARBA" id="ARBA00022884"/>
    </source>
</evidence>
<evidence type="ECO:0000259" key="9">
    <source>
        <dbReference type="Pfam" id="PF13184"/>
    </source>
</evidence>
<keyword evidence="5 7" id="KW-0805">Transcription regulation</keyword>
<dbReference type="EMBL" id="SPQC01000021">
    <property type="protein sequence ID" value="TFU22159.1"/>
    <property type="molecule type" value="Genomic_DNA"/>
</dbReference>
<reference evidence="11 12" key="1">
    <citation type="submission" date="2019-03" db="EMBL/GenBank/DDBJ databases">
        <title>Diversity of the mouse oral microbiome.</title>
        <authorList>
            <person name="Joseph S."/>
            <person name="Aduse-Opoku J."/>
            <person name="Curtis M."/>
            <person name="Wade W."/>
            <person name="Hashim A."/>
        </authorList>
    </citation>
    <scope>NUCLEOTIDE SEQUENCE [LARGE SCALE GENOMIC DNA]</scope>
    <source>
        <strain evidence="12">irhom_31</strain>
    </source>
</reference>
<proteinExistence type="inferred from homology"/>
<dbReference type="InterPro" id="IPR010213">
    <property type="entry name" value="TF_NusA"/>
</dbReference>
<dbReference type="Pfam" id="PF13184">
    <property type="entry name" value="KH_NusA_1st"/>
    <property type="match status" value="1"/>
</dbReference>
<dbReference type="InterPro" id="IPR030842">
    <property type="entry name" value="TF_NusA_bacterial"/>
</dbReference>
<accession>A0A4Y9F336</accession>
<dbReference type="SUPFAM" id="SSF69705">
    <property type="entry name" value="Transcription factor NusA, N-terminal domain"/>
    <property type="match status" value="1"/>
</dbReference>
<evidence type="ECO:0000259" key="10">
    <source>
        <dbReference type="Pfam" id="PF26594"/>
    </source>
</evidence>
<comment type="caution">
    <text evidence="11">The sequence shown here is derived from an EMBL/GenBank/DDBJ whole genome shotgun (WGS) entry which is preliminary data.</text>
</comment>
<dbReference type="GO" id="GO:0003700">
    <property type="term" value="F:DNA-binding transcription factor activity"/>
    <property type="evidence" value="ECO:0007669"/>
    <property type="project" value="InterPro"/>
</dbReference>
<keyword evidence="3 7" id="KW-0889">Transcription antitermination</keyword>
<protein>
    <recommendedName>
        <fullName evidence="7">Transcription termination/antitermination protein NusA</fullName>
    </recommendedName>
</protein>
<evidence type="ECO:0000313" key="12">
    <source>
        <dbReference type="Proteomes" id="UP000297951"/>
    </source>
</evidence>
<evidence type="ECO:0000256" key="5">
    <source>
        <dbReference type="ARBA" id="ARBA00023015"/>
    </source>
</evidence>
<feature type="domain" description="Transcription factor NusA N-terminal" evidence="8">
    <location>
        <begin position="8"/>
        <end position="59"/>
    </location>
</feature>
<comment type="subunit">
    <text evidence="7">Monomer. Binds directly to the core enzyme of the DNA-dependent RNA polymerase and to nascent RNA.</text>
</comment>
<dbReference type="PANTHER" id="PTHR22648:SF0">
    <property type="entry name" value="TRANSCRIPTION TERMINATION_ANTITERMINATION PROTEIN NUSA"/>
    <property type="match status" value="1"/>
</dbReference>
<dbReference type="PROSITE" id="PS50084">
    <property type="entry name" value="KH_TYPE_1"/>
    <property type="match status" value="1"/>
</dbReference>
<organism evidence="11 12">
    <name type="scientific">Rothia nasimurium</name>
    <dbReference type="NCBI Taxonomy" id="85336"/>
    <lineage>
        <taxon>Bacteria</taxon>
        <taxon>Bacillati</taxon>
        <taxon>Actinomycetota</taxon>
        <taxon>Actinomycetes</taxon>
        <taxon>Micrococcales</taxon>
        <taxon>Micrococcaceae</taxon>
        <taxon>Rothia</taxon>
    </lineage>
</organism>
<dbReference type="CDD" id="cd22529">
    <property type="entry name" value="KH-II_NusA_rpt2"/>
    <property type="match status" value="1"/>
</dbReference>
<evidence type="ECO:0000256" key="3">
    <source>
        <dbReference type="ARBA" id="ARBA00022814"/>
    </source>
</evidence>
<dbReference type="Gene3D" id="3.30.1480.10">
    <property type="entry name" value="NusA, N-terminal domain"/>
    <property type="match status" value="1"/>
</dbReference>
<dbReference type="HAMAP" id="MF_00945_B">
    <property type="entry name" value="NusA_B"/>
    <property type="match status" value="1"/>
</dbReference>
<dbReference type="RefSeq" id="WP_135012764.1">
    <property type="nucleotide sequence ID" value="NZ_JADGLK010000021.1"/>
</dbReference>
<dbReference type="Gene3D" id="3.30.300.20">
    <property type="match status" value="2"/>
</dbReference>
<feature type="domain" description="Transcription factor NusA N-terminal" evidence="8">
    <location>
        <begin position="73"/>
        <end position="99"/>
    </location>
</feature>
<evidence type="ECO:0000259" key="8">
    <source>
        <dbReference type="Pfam" id="PF08529"/>
    </source>
</evidence>
<keyword evidence="2 7" id="KW-0963">Cytoplasm</keyword>
<evidence type="ECO:0000313" key="11">
    <source>
        <dbReference type="EMBL" id="TFU22159.1"/>
    </source>
</evidence>
<dbReference type="GO" id="GO:0005829">
    <property type="term" value="C:cytosol"/>
    <property type="evidence" value="ECO:0007669"/>
    <property type="project" value="TreeGrafter"/>
</dbReference>
<dbReference type="PANTHER" id="PTHR22648">
    <property type="entry name" value="TRANSCRIPTION TERMINATION FACTOR NUSA"/>
    <property type="match status" value="1"/>
</dbReference>